<dbReference type="InterPro" id="IPR029058">
    <property type="entry name" value="AB_hydrolase_fold"/>
</dbReference>
<dbReference type="Pfam" id="PF26363">
    <property type="entry name" value="Phospholipase-like"/>
    <property type="match status" value="1"/>
</dbReference>
<dbReference type="Gene3D" id="3.40.50.1820">
    <property type="entry name" value="alpha/beta hydrolase"/>
    <property type="match status" value="1"/>
</dbReference>
<reference evidence="2" key="1">
    <citation type="submission" date="2019-04" db="EMBL/GenBank/DDBJ databases">
        <authorList>
            <consortium name="Pathogen Informatics"/>
        </authorList>
    </citation>
    <scope>NUCLEOTIDE SEQUENCE</scope>
    <source>
        <strain evidence="2">GPSC7</strain>
    </source>
</reference>
<evidence type="ECO:0000256" key="1">
    <source>
        <dbReference type="SAM" id="MobiDB-lite"/>
    </source>
</evidence>
<feature type="region of interest" description="Disordered" evidence="1">
    <location>
        <begin position="1"/>
        <end position="66"/>
    </location>
</feature>
<name>A0A4J1Z502_STREE</name>
<dbReference type="SUPFAM" id="SSF53474">
    <property type="entry name" value="alpha/beta-Hydrolases"/>
    <property type="match status" value="1"/>
</dbReference>
<dbReference type="EMBL" id="CAATHC010000019">
    <property type="protein sequence ID" value="VNQ00822.1"/>
    <property type="molecule type" value="Genomic_DNA"/>
</dbReference>
<sequence>MVIGVLDSKEELKESENDAPKLETPLREEPRLAPQTLPEASEVLENKREESKVEITEPAQDSPILAPVEETKEEAVTEKPTNTRSLTAEDLVKISKGELHLENDLIDESFYGEKALDLEGDDDQDGIKNKDGKDYLGYNSHPLLADSDGDGLADGEDDNKKEWYVTDRDSLLFMELAYRDDDYIEKILYHKNLFPSLYLDRQEHKLMHNELAPFWKMKKAYYTDSGLDAFLFETKSDLPYLKDGTVYMLAIRGTRVNDAKDLSADLVLLGGNKPAQADDIRKVVGELAKDISITQLYMTGHSLGGYLAQIAAVEDYQKYPDFYNHVLRKVTTFSAPKVITSRTVWDAKNGF</sequence>
<protein>
    <submittedName>
        <fullName evidence="2">LPXTG-motif cell wall anchor domain-containing protein</fullName>
    </submittedName>
</protein>
<dbReference type="GO" id="GO:0006629">
    <property type="term" value="P:lipid metabolic process"/>
    <property type="evidence" value="ECO:0007669"/>
    <property type="project" value="InterPro"/>
</dbReference>
<organism evidence="2">
    <name type="scientific">Streptococcus pneumoniae</name>
    <dbReference type="NCBI Taxonomy" id="1313"/>
    <lineage>
        <taxon>Bacteria</taxon>
        <taxon>Bacillati</taxon>
        <taxon>Bacillota</taxon>
        <taxon>Bacilli</taxon>
        <taxon>Lactobacillales</taxon>
        <taxon>Streptococcaceae</taxon>
        <taxon>Streptococcus</taxon>
    </lineage>
</organism>
<dbReference type="CDD" id="cd00741">
    <property type="entry name" value="Lipase"/>
    <property type="match status" value="1"/>
</dbReference>
<evidence type="ECO:0000313" key="2">
    <source>
        <dbReference type="EMBL" id="VNQ00822.1"/>
    </source>
</evidence>
<feature type="compositionally biased region" description="Basic and acidic residues" evidence="1">
    <location>
        <begin position="44"/>
        <end position="55"/>
    </location>
</feature>
<accession>A0A4J1Z502</accession>
<proteinExistence type="predicted"/>
<gene>
    <name evidence="2" type="ORF">SAMEA3206930_02031</name>
</gene>
<feature type="compositionally biased region" description="Basic and acidic residues" evidence="1">
    <location>
        <begin position="7"/>
        <end position="31"/>
    </location>
</feature>
<dbReference type="AlphaFoldDB" id="A0A4J1Z502"/>